<gene>
    <name evidence="7" type="ORF">NQ318_000345</name>
</gene>
<dbReference type="EMBL" id="JAPWTK010000331">
    <property type="protein sequence ID" value="KAJ8942365.1"/>
    <property type="molecule type" value="Genomic_DNA"/>
</dbReference>
<reference evidence="7" key="1">
    <citation type="journal article" date="2023" name="Insect Mol. Biol.">
        <title>Genome sequencing provides insights into the evolution of gene families encoding plant cell wall-degrading enzymes in longhorned beetles.</title>
        <authorList>
            <person name="Shin N.R."/>
            <person name="Okamura Y."/>
            <person name="Kirsch R."/>
            <person name="Pauchet Y."/>
        </authorList>
    </citation>
    <scope>NUCLEOTIDE SEQUENCE</scope>
    <source>
        <strain evidence="7">AMC_N1</strain>
    </source>
</reference>
<dbReference type="GO" id="GO:0004842">
    <property type="term" value="F:ubiquitin-protein transferase activity"/>
    <property type="evidence" value="ECO:0007669"/>
    <property type="project" value="TreeGrafter"/>
</dbReference>
<dbReference type="SUPFAM" id="SSF57850">
    <property type="entry name" value="RING/U-box"/>
    <property type="match status" value="1"/>
</dbReference>
<protein>
    <recommendedName>
        <fullName evidence="1">RING finger protein 141</fullName>
    </recommendedName>
</protein>
<evidence type="ECO:0000256" key="4">
    <source>
        <dbReference type="ARBA" id="ARBA00022833"/>
    </source>
</evidence>
<name>A0AAV8XUP4_9CUCU</name>
<keyword evidence="3 5" id="KW-0863">Zinc-finger</keyword>
<evidence type="ECO:0000313" key="7">
    <source>
        <dbReference type="EMBL" id="KAJ8942365.1"/>
    </source>
</evidence>
<evidence type="ECO:0000256" key="3">
    <source>
        <dbReference type="ARBA" id="ARBA00022771"/>
    </source>
</evidence>
<dbReference type="GO" id="GO:0051865">
    <property type="term" value="P:protein autoubiquitination"/>
    <property type="evidence" value="ECO:0007669"/>
    <property type="project" value="TreeGrafter"/>
</dbReference>
<dbReference type="PROSITE" id="PS50089">
    <property type="entry name" value="ZF_RING_2"/>
    <property type="match status" value="1"/>
</dbReference>
<keyword evidence="8" id="KW-1185">Reference proteome</keyword>
<dbReference type="PANTHER" id="PTHR12109:SF3">
    <property type="entry name" value="RING FINGER PROTEIN 141"/>
    <property type="match status" value="1"/>
</dbReference>
<organism evidence="7 8">
    <name type="scientific">Aromia moschata</name>
    <dbReference type="NCBI Taxonomy" id="1265417"/>
    <lineage>
        <taxon>Eukaryota</taxon>
        <taxon>Metazoa</taxon>
        <taxon>Ecdysozoa</taxon>
        <taxon>Arthropoda</taxon>
        <taxon>Hexapoda</taxon>
        <taxon>Insecta</taxon>
        <taxon>Pterygota</taxon>
        <taxon>Neoptera</taxon>
        <taxon>Endopterygota</taxon>
        <taxon>Coleoptera</taxon>
        <taxon>Polyphaga</taxon>
        <taxon>Cucujiformia</taxon>
        <taxon>Chrysomeloidea</taxon>
        <taxon>Cerambycidae</taxon>
        <taxon>Cerambycinae</taxon>
        <taxon>Callichromatini</taxon>
        <taxon>Aromia</taxon>
    </lineage>
</organism>
<dbReference type="InterPro" id="IPR001841">
    <property type="entry name" value="Znf_RING"/>
</dbReference>
<dbReference type="Proteomes" id="UP001162162">
    <property type="component" value="Unassembled WGS sequence"/>
</dbReference>
<keyword evidence="2" id="KW-0479">Metal-binding</keyword>
<dbReference type="Pfam" id="PF13639">
    <property type="entry name" value="zf-RING_2"/>
    <property type="match status" value="1"/>
</dbReference>
<evidence type="ECO:0000259" key="6">
    <source>
        <dbReference type="PROSITE" id="PS50089"/>
    </source>
</evidence>
<evidence type="ECO:0000313" key="8">
    <source>
        <dbReference type="Proteomes" id="UP001162162"/>
    </source>
</evidence>
<dbReference type="AlphaFoldDB" id="A0AAV8XUP4"/>
<sequence>MGAGSSQFEDSFSQILSEEPINTLLSDEIHNLTYEKFLELLRELNLLSKKYLDPEGNQLIFAVKKDTDSTIFWKATVQIACVKLNANTHKVDTFKLLNLSEFLKVFKTFKCQLSAIGNCDEASGPLDMTISKFLDELDSTAKSDSSEEVSECCICFERKQEVILPCAHSYCMPCIEEWNETHDTCPLCRDKLDSTDDTWVMSEVPKPEEVSKEIRNNLMELTNNRSPPCSPS</sequence>
<keyword evidence="4" id="KW-0862">Zinc</keyword>
<dbReference type="InterPro" id="IPR047126">
    <property type="entry name" value="RNF141-like"/>
</dbReference>
<dbReference type="SMART" id="SM00184">
    <property type="entry name" value="RING"/>
    <property type="match status" value="1"/>
</dbReference>
<dbReference type="PANTHER" id="PTHR12109">
    <property type="entry name" value="RING FINGER PROTEIN 141-RELATED"/>
    <property type="match status" value="1"/>
</dbReference>
<dbReference type="Gene3D" id="3.30.40.10">
    <property type="entry name" value="Zinc/RING finger domain, C3HC4 (zinc finger)"/>
    <property type="match status" value="1"/>
</dbReference>
<dbReference type="InterPro" id="IPR043400">
    <property type="entry name" value="RING-HC_RNF141"/>
</dbReference>
<dbReference type="InterPro" id="IPR013083">
    <property type="entry name" value="Znf_RING/FYVE/PHD"/>
</dbReference>
<comment type="caution">
    <text evidence="7">The sequence shown here is derived from an EMBL/GenBank/DDBJ whole genome shotgun (WGS) entry which is preliminary data.</text>
</comment>
<evidence type="ECO:0000256" key="5">
    <source>
        <dbReference type="PROSITE-ProRule" id="PRU00175"/>
    </source>
</evidence>
<dbReference type="PROSITE" id="PS00518">
    <property type="entry name" value="ZF_RING_1"/>
    <property type="match status" value="1"/>
</dbReference>
<accession>A0AAV8XUP4</accession>
<feature type="domain" description="RING-type" evidence="6">
    <location>
        <begin position="152"/>
        <end position="189"/>
    </location>
</feature>
<dbReference type="GO" id="GO:0008270">
    <property type="term" value="F:zinc ion binding"/>
    <property type="evidence" value="ECO:0007669"/>
    <property type="project" value="UniProtKB-KW"/>
</dbReference>
<evidence type="ECO:0000256" key="1">
    <source>
        <dbReference type="ARBA" id="ARBA00022017"/>
    </source>
</evidence>
<dbReference type="CDD" id="cd16545">
    <property type="entry name" value="RING-HC_RNF141"/>
    <property type="match status" value="1"/>
</dbReference>
<proteinExistence type="predicted"/>
<evidence type="ECO:0000256" key="2">
    <source>
        <dbReference type="ARBA" id="ARBA00022723"/>
    </source>
</evidence>
<dbReference type="InterPro" id="IPR017907">
    <property type="entry name" value="Znf_RING_CS"/>
</dbReference>